<dbReference type="PANTHER" id="PTHR13774:SF17">
    <property type="entry name" value="PHENAZINE BIOSYNTHESIS-LIKE DOMAIN-CONTAINING PROTEIN"/>
    <property type="match status" value="1"/>
</dbReference>
<dbReference type="InterPro" id="IPR003719">
    <property type="entry name" value="Phenazine_PhzF-like"/>
</dbReference>
<evidence type="ECO:0000256" key="1">
    <source>
        <dbReference type="ARBA" id="ARBA00008270"/>
    </source>
</evidence>
<feature type="active site" evidence="3">
    <location>
        <position position="46"/>
    </location>
</feature>
<sequence length="262" mass="29222">MKLPIYIVDAFTGKLFGGNPAAVCPLQEWLPETVMQNLAAENNLSETAFIVQEGDHFRIRWFTPSTEVKLCGHATLASAHIFYTELGYSKPEIHFESLSGLLKVMHQAEKVYTLDFPANPPEPITKIPEGLFEGLKIENATVFKTSFDYMVLMPDQRSIENLQPDFASLAKVKARGVVTTAKGDDVDFVSRCFYPQSGINEDPVTGSAHTIMVPYWSKELGKTTLSAVQLSKRKGFLECELKENRVLMSGQAVTYLKGEYTI</sequence>
<dbReference type="PIRSF" id="PIRSF016184">
    <property type="entry name" value="PhzC_PhzF"/>
    <property type="match status" value="1"/>
</dbReference>
<dbReference type="SUPFAM" id="SSF54506">
    <property type="entry name" value="Diaminopimelate epimerase-like"/>
    <property type="match status" value="1"/>
</dbReference>
<dbReference type="Gene3D" id="3.10.310.10">
    <property type="entry name" value="Diaminopimelate Epimerase, Chain A, domain 1"/>
    <property type="match status" value="2"/>
</dbReference>
<reference evidence="4 5" key="1">
    <citation type="submission" date="2016-10" db="EMBL/GenBank/DDBJ databases">
        <authorList>
            <person name="de Groot N.N."/>
        </authorList>
    </citation>
    <scope>NUCLEOTIDE SEQUENCE [LARGE SCALE GENOMIC DNA]</scope>
    <source>
        <strain evidence="4 5">DSM 28286</strain>
    </source>
</reference>
<dbReference type="PANTHER" id="PTHR13774">
    <property type="entry name" value="PHENAZINE BIOSYNTHESIS PROTEIN"/>
    <property type="match status" value="1"/>
</dbReference>
<dbReference type="GO" id="GO:0005737">
    <property type="term" value="C:cytoplasm"/>
    <property type="evidence" value="ECO:0007669"/>
    <property type="project" value="TreeGrafter"/>
</dbReference>
<dbReference type="Proteomes" id="UP000199031">
    <property type="component" value="Unassembled WGS sequence"/>
</dbReference>
<name>A0A1I5X1B4_9BACT</name>
<dbReference type="RefSeq" id="WP_090659090.1">
    <property type="nucleotide sequence ID" value="NZ_FOXQ01000007.1"/>
</dbReference>
<dbReference type="STRING" id="1465490.SAMN05444277_107141"/>
<protein>
    <submittedName>
        <fullName evidence="4">Phenazine biosynthesis protein PhzF family</fullName>
    </submittedName>
</protein>
<dbReference type="AlphaFoldDB" id="A0A1I5X1B4"/>
<keyword evidence="5" id="KW-1185">Reference proteome</keyword>
<accession>A0A1I5X1B4</accession>
<dbReference type="NCBIfam" id="TIGR00654">
    <property type="entry name" value="PhzF_family"/>
    <property type="match status" value="1"/>
</dbReference>
<evidence type="ECO:0000313" key="5">
    <source>
        <dbReference type="Proteomes" id="UP000199031"/>
    </source>
</evidence>
<evidence type="ECO:0000313" key="4">
    <source>
        <dbReference type="EMBL" id="SFQ25795.1"/>
    </source>
</evidence>
<dbReference type="EMBL" id="FOXQ01000007">
    <property type="protein sequence ID" value="SFQ25795.1"/>
    <property type="molecule type" value="Genomic_DNA"/>
</dbReference>
<comment type="similarity">
    <text evidence="1">Belongs to the PhzF family.</text>
</comment>
<evidence type="ECO:0000256" key="3">
    <source>
        <dbReference type="PIRSR" id="PIRSR016184-1"/>
    </source>
</evidence>
<proteinExistence type="inferred from homology"/>
<organism evidence="4 5">
    <name type="scientific">Parafilimonas terrae</name>
    <dbReference type="NCBI Taxonomy" id="1465490"/>
    <lineage>
        <taxon>Bacteria</taxon>
        <taxon>Pseudomonadati</taxon>
        <taxon>Bacteroidota</taxon>
        <taxon>Chitinophagia</taxon>
        <taxon>Chitinophagales</taxon>
        <taxon>Chitinophagaceae</taxon>
        <taxon>Parafilimonas</taxon>
    </lineage>
</organism>
<dbReference type="OrthoDB" id="9788221at2"/>
<evidence type="ECO:0000256" key="2">
    <source>
        <dbReference type="ARBA" id="ARBA00023235"/>
    </source>
</evidence>
<dbReference type="Pfam" id="PF02567">
    <property type="entry name" value="PhzC-PhzF"/>
    <property type="match status" value="1"/>
</dbReference>
<gene>
    <name evidence="4" type="ORF">SAMN05444277_107141</name>
</gene>
<keyword evidence="2" id="KW-0413">Isomerase</keyword>
<dbReference type="GO" id="GO:0016853">
    <property type="term" value="F:isomerase activity"/>
    <property type="evidence" value="ECO:0007669"/>
    <property type="project" value="UniProtKB-KW"/>
</dbReference>